<dbReference type="PANTHER" id="PTHR33594:SF1">
    <property type="entry name" value="HD_PDEASE DOMAIN-CONTAINING PROTEIN"/>
    <property type="match status" value="1"/>
</dbReference>
<dbReference type="PANTHER" id="PTHR33594">
    <property type="entry name" value="SUPERFAMILY HYDROLASE, PUTATIVE (AFU_ORTHOLOGUE AFUA_1G03035)-RELATED"/>
    <property type="match status" value="1"/>
</dbReference>
<gene>
    <name evidence="2" type="ORF">SAMN05421545_1949</name>
</gene>
<evidence type="ECO:0000313" key="2">
    <source>
        <dbReference type="EMBL" id="SIQ97725.1"/>
    </source>
</evidence>
<dbReference type="SMART" id="SM00471">
    <property type="entry name" value="HDc"/>
    <property type="match status" value="1"/>
</dbReference>
<protein>
    <recommendedName>
        <fullName evidence="1">HD domain-containing protein</fullName>
    </recommendedName>
</protein>
<name>A0A1N6X5Y3_9BACT</name>
<dbReference type="EMBL" id="FTNM01000002">
    <property type="protein sequence ID" value="SIQ97725.1"/>
    <property type="molecule type" value="Genomic_DNA"/>
</dbReference>
<dbReference type="CDD" id="cd00077">
    <property type="entry name" value="HDc"/>
    <property type="match status" value="1"/>
</dbReference>
<dbReference type="AlphaFoldDB" id="A0A1N6X5Y3"/>
<dbReference type="Pfam" id="PF01966">
    <property type="entry name" value="HD"/>
    <property type="match status" value="1"/>
</dbReference>
<feature type="domain" description="HD" evidence="1">
    <location>
        <begin position="26"/>
        <end position="130"/>
    </location>
</feature>
<evidence type="ECO:0000313" key="3">
    <source>
        <dbReference type="Proteomes" id="UP000185924"/>
    </source>
</evidence>
<accession>A0A1N6X5Y3</accession>
<organism evidence="2 3">
    <name type="scientific">Pontibacter lucknowensis</name>
    <dbReference type="NCBI Taxonomy" id="1077936"/>
    <lineage>
        <taxon>Bacteria</taxon>
        <taxon>Pseudomonadati</taxon>
        <taxon>Bacteroidota</taxon>
        <taxon>Cytophagia</taxon>
        <taxon>Cytophagales</taxon>
        <taxon>Hymenobacteraceae</taxon>
        <taxon>Pontibacter</taxon>
    </lineage>
</organism>
<dbReference type="STRING" id="1077936.SAMN05421545_1949"/>
<dbReference type="OrthoDB" id="9797344at2"/>
<sequence length="223" mass="25180">MQQQAIIDATANYVREQLEGEGSGHDWWHIYRVWKNALYIASQEKGADTFKVELAALLHDIGDHKFHNGDDTVGPRMVREWLERLQVNNALIAEICAIVSGLSYRGAGTSSAMPTLEGRIVQDADRLDAIGAIGIARTFAYGGHKGRELYNPAIAPVLHDNFEAYKSNTAPTINHFYEKLLLLKDRMHTSTAHAMAEKRHHYMKDFLTQFYAEWNATDHLEGD</sequence>
<dbReference type="PROSITE" id="PS51831">
    <property type="entry name" value="HD"/>
    <property type="match status" value="1"/>
</dbReference>
<dbReference type="Gene3D" id="1.20.58.1910">
    <property type="match status" value="1"/>
</dbReference>
<dbReference type="InterPro" id="IPR006674">
    <property type="entry name" value="HD_domain"/>
</dbReference>
<dbReference type="Proteomes" id="UP000185924">
    <property type="component" value="Unassembled WGS sequence"/>
</dbReference>
<proteinExistence type="predicted"/>
<reference evidence="3" key="1">
    <citation type="submission" date="2017-01" db="EMBL/GenBank/DDBJ databases">
        <authorList>
            <person name="Varghese N."/>
            <person name="Submissions S."/>
        </authorList>
    </citation>
    <scope>NUCLEOTIDE SEQUENCE [LARGE SCALE GENOMIC DNA]</scope>
    <source>
        <strain evidence="3">DM9</strain>
    </source>
</reference>
<keyword evidence="3" id="KW-1185">Reference proteome</keyword>
<dbReference type="Gene3D" id="1.10.472.50">
    <property type="entry name" value="HD-domain/PDEase-like"/>
    <property type="match status" value="1"/>
</dbReference>
<dbReference type="RefSeq" id="WP_076421925.1">
    <property type="nucleotide sequence ID" value="NZ_FTNM01000002.1"/>
</dbReference>
<dbReference type="SUPFAM" id="SSF109604">
    <property type="entry name" value="HD-domain/PDEase-like"/>
    <property type="match status" value="1"/>
</dbReference>
<dbReference type="InterPro" id="IPR003607">
    <property type="entry name" value="HD/PDEase_dom"/>
</dbReference>
<evidence type="ECO:0000259" key="1">
    <source>
        <dbReference type="PROSITE" id="PS51831"/>
    </source>
</evidence>